<evidence type="ECO:0000313" key="2">
    <source>
        <dbReference type="EMBL" id="EAK4358015.1"/>
    </source>
</evidence>
<dbReference type="EMBL" id="AACGFG010000004">
    <property type="protein sequence ID" value="EAK4358015.1"/>
    <property type="molecule type" value="Genomic_DNA"/>
</dbReference>
<dbReference type="Proteomes" id="UP000365807">
    <property type="component" value="Unassembled WGS sequence"/>
</dbReference>
<evidence type="ECO:0000313" key="3">
    <source>
        <dbReference type="Proteomes" id="UP000361993"/>
    </source>
</evidence>
<accession>A0A381CHP0</accession>
<protein>
    <submittedName>
        <fullName evidence="2">DUF2972 domain-containing protein</fullName>
    </submittedName>
</protein>
<dbReference type="RefSeq" id="WP_002781600.1">
    <property type="nucleotide sequence ID" value="NZ_AANHVQ020000019.1"/>
</dbReference>
<dbReference type="OrthoDB" id="5355699at2"/>
<name>A0A381CHP0_CAMCO</name>
<dbReference type="Pfam" id="PF11186">
    <property type="entry name" value="DUF2972"/>
    <property type="match status" value="1"/>
</dbReference>
<organism evidence="2 4">
    <name type="scientific">Campylobacter coli</name>
    <dbReference type="NCBI Taxonomy" id="195"/>
    <lineage>
        <taxon>Bacteria</taxon>
        <taxon>Pseudomonadati</taxon>
        <taxon>Campylobacterota</taxon>
        <taxon>Epsilonproteobacteria</taxon>
        <taxon>Campylobacterales</taxon>
        <taxon>Campylobacteraceae</taxon>
        <taxon>Campylobacter</taxon>
    </lineage>
</organism>
<evidence type="ECO:0000313" key="1">
    <source>
        <dbReference type="EMBL" id="EAK1509597.1"/>
    </source>
</evidence>
<dbReference type="Proteomes" id="UP000361993">
    <property type="component" value="Unassembled WGS sequence"/>
</dbReference>
<proteinExistence type="predicted"/>
<reference evidence="2 4" key="2">
    <citation type="submission" date="2018-06" db="EMBL/GenBank/DDBJ databases">
        <authorList>
            <consortium name="NARMS: The National Antimicrobial Resistance Monitoring System"/>
        </authorList>
    </citation>
    <scope>NUCLEOTIDE SEQUENCE [LARGE SCALE GENOMIC DNA]</scope>
    <source>
        <strain evidence="2 4">FSIS11807978</strain>
    </source>
</reference>
<dbReference type="EMBL" id="AACDUL010000007">
    <property type="protein sequence ID" value="EAK1509597.1"/>
    <property type="molecule type" value="Genomic_DNA"/>
</dbReference>
<dbReference type="InterPro" id="IPR021353">
    <property type="entry name" value="DUF2972"/>
</dbReference>
<sequence>MEQILKILKQMLSPDQAQILLKALKNSNNENFYNFALENIEIICEWLNSKEFQENYTNHPYPPLLNPNYIDTDASRHCAELAWDLNLPLPKHYKFIYISPHGVGAAAFLRYLNEACNVFCLASWMLPYDAKERYCINYMCLNDKNISDQAINISELNIINLEKYLALLDPHSKVICGIRDPIGILKHNWGRDWSKVQRNFQNEFDLTYDYRNYINFLNHKKPEIKINLEELNYSVFIINYLSKYFNQEYIYYLDMEKIKTKNAFQTMEDLAFRFGFTPPCLKESENLFKIQEFRGYIRYLFPITLYANQKDLSNIFSIKSPNNNPNASIDTSTSIAIILDRPHKNSQKINIINEILNNDLSNDMSVYIDKSDLEKLEKNTLFFKQIKNYLYEFLQAIHKTIEHTEDSMMKEEDVLLYFSKNKTLALEFKEIFNKELNNVKQSHPNIIASWKYYQEFEKICKKLDEKE</sequence>
<reference evidence="1 3" key="1">
    <citation type="submission" date="2018-05" db="EMBL/GenBank/DDBJ databases">
        <authorList>
            <consortium name="GenomeTrakr network: Whole genome sequencing for foodborne pathogen traceback"/>
        </authorList>
    </citation>
    <scope>NUCLEOTIDE SEQUENCE [LARGE SCALE GENOMIC DNA]</scope>
    <source>
        <strain evidence="1 3">NC_C6016</strain>
    </source>
</reference>
<gene>
    <name evidence="2" type="ORF">C6T04_03585</name>
    <name evidence="1" type="ORF">CJD00_04880</name>
</gene>
<dbReference type="AlphaFoldDB" id="A0A381CHP0"/>
<evidence type="ECO:0000313" key="4">
    <source>
        <dbReference type="Proteomes" id="UP000365807"/>
    </source>
</evidence>
<comment type="caution">
    <text evidence="2">The sequence shown here is derived from an EMBL/GenBank/DDBJ whole genome shotgun (WGS) entry which is preliminary data.</text>
</comment>